<dbReference type="RefSeq" id="WP_282593591.1">
    <property type="nucleotide sequence ID" value="NZ_JAPAAF010000077.1"/>
</dbReference>
<dbReference type="InterPro" id="IPR001279">
    <property type="entry name" value="Metallo-B-lactamas"/>
</dbReference>
<dbReference type="PROSITE" id="PS51257">
    <property type="entry name" value="PROKAR_LIPOPROTEIN"/>
    <property type="match status" value="1"/>
</dbReference>
<dbReference type="EMBL" id="JAPAAF010000077">
    <property type="protein sequence ID" value="MCW0485006.1"/>
    <property type="molecule type" value="Genomic_DNA"/>
</dbReference>
<proteinExistence type="predicted"/>
<dbReference type="Pfam" id="PF12706">
    <property type="entry name" value="Lactamase_B_2"/>
    <property type="match status" value="1"/>
</dbReference>
<reference evidence="2" key="1">
    <citation type="submission" date="2022-10" db="EMBL/GenBank/DDBJ databases">
        <title>Gaoshiqiia sediminis gen. nov., sp. nov., isolated from coastal sediment.</title>
        <authorList>
            <person name="Yu W.X."/>
            <person name="Mu D.S."/>
            <person name="Du J.Z."/>
            <person name="Liang Y.Q."/>
        </authorList>
    </citation>
    <scope>NUCLEOTIDE SEQUENCE</scope>
    <source>
        <strain evidence="2">A06</strain>
    </source>
</reference>
<evidence type="ECO:0000313" key="2">
    <source>
        <dbReference type="EMBL" id="MCW0485006.1"/>
    </source>
</evidence>
<keyword evidence="3" id="KW-1185">Reference proteome</keyword>
<dbReference type="AlphaFoldDB" id="A0AA41YAZ5"/>
<dbReference type="InterPro" id="IPR036866">
    <property type="entry name" value="RibonucZ/Hydroxyglut_hydro"/>
</dbReference>
<sequence>MMRKILLFIVVMIATFSCKSVRNENVSNNQITEKKYQAKAPPTQSFGQEAFEGSNETIIRWLGMAGFMINSHGTTLMIDPVLKDFDMPLLIEFPIETKAVPHLDAILITHSDNDHYSIPTCIDLKSVTQEYHSTKYVDSLMKNQNLSSFGHNIGDTFFIKKIKVTLTPADHTWQNDYPESKNGRQWKKEDCAGFWIETPNGTIWATGDSRLMPEHLQMPTPDAILFDFSDSEWHFTFEGAVKLANAYPNTPLLLHHWGSVDAPDFAPFNGDPENLKAKVNNPERVVILAPGEPYKLSRIKN</sequence>
<name>A0AA41YAZ5_9BACT</name>
<gene>
    <name evidence="2" type="ORF">N2K84_19915</name>
</gene>
<feature type="domain" description="Metallo-beta-lactamase" evidence="1">
    <location>
        <begin position="75"/>
        <end position="257"/>
    </location>
</feature>
<dbReference type="Proteomes" id="UP001163821">
    <property type="component" value="Unassembled WGS sequence"/>
</dbReference>
<comment type="caution">
    <text evidence="2">The sequence shown here is derived from an EMBL/GenBank/DDBJ whole genome shotgun (WGS) entry which is preliminary data.</text>
</comment>
<evidence type="ECO:0000313" key="3">
    <source>
        <dbReference type="Proteomes" id="UP001163821"/>
    </source>
</evidence>
<dbReference type="Gene3D" id="3.60.15.10">
    <property type="entry name" value="Ribonuclease Z/Hydroxyacylglutathione hydrolase-like"/>
    <property type="match status" value="1"/>
</dbReference>
<accession>A0AA41YAZ5</accession>
<protein>
    <submittedName>
        <fullName evidence="2">MBL fold metallo-hydrolase</fullName>
    </submittedName>
</protein>
<evidence type="ECO:0000259" key="1">
    <source>
        <dbReference type="Pfam" id="PF12706"/>
    </source>
</evidence>
<dbReference type="InterPro" id="IPR050114">
    <property type="entry name" value="UPF0173_UPF0282_UlaG_hydrolase"/>
</dbReference>
<organism evidence="2 3">
    <name type="scientific">Gaoshiqia sediminis</name>
    <dbReference type="NCBI Taxonomy" id="2986998"/>
    <lineage>
        <taxon>Bacteria</taxon>
        <taxon>Pseudomonadati</taxon>
        <taxon>Bacteroidota</taxon>
        <taxon>Bacteroidia</taxon>
        <taxon>Marinilabiliales</taxon>
        <taxon>Prolixibacteraceae</taxon>
        <taxon>Gaoshiqia</taxon>
    </lineage>
</organism>
<dbReference type="PANTHER" id="PTHR43546">
    <property type="entry name" value="UPF0173 METAL-DEPENDENT HYDROLASE MJ1163-RELATED"/>
    <property type="match status" value="1"/>
</dbReference>
<dbReference type="SUPFAM" id="SSF56281">
    <property type="entry name" value="Metallo-hydrolase/oxidoreductase"/>
    <property type="match status" value="1"/>
</dbReference>